<dbReference type="Proteomes" id="UP000001941">
    <property type="component" value="Chromosome"/>
</dbReference>
<evidence type="ECO:0000313" key="3">
    <source>
        <dbReference type="EMBL" id="ABD40680.1"/>
    </source>
</evidence>
<reference evidence="4" key="1">
    <citation type="journal article" date="2016" name="Stand. Genomic Sci.">
        <title>Complete genome sequence of Methanospirillum hungatei type strain JF1.</title>
        <authorList>
            <person name="Gunsalus R.P."/>
            <person name="Cook L.E."/>
            <person name="Crable B."/>
            <person name="Rohlin L."/>
            <person name="McDonald E."/>
            <person name="Mouttaki H."/>
            <person name="Sieber J.R."/>
            <person name="Poweleit N."/>
            <person name="Zhou H."/>
            <person name="Lapidus A.L."/>
            <person name="Daligault H.E."/>
            <person name="Land M."/>
            <person name="Gilna P."/>
            <person name="Ivanova N."/>
            <person name="Kyrpides N."/>
            <person name="Culley D.E."/>
            <person name="McInerney M.J."/>
        </authorList>
    </citation>
    <scope>NUCLEOTIDE SEQUENCE [LARGE SCALE GENOMIC DNA]</scope>
    <source>
        <strain evidence="4">ATCC 27890 / DSM 864 / NBRC 100397 / JF-1</strain>
    </source>
</reference>
<keyword evidence="4" id="KW-1185">Reference proteome</keyword>
<name>Q2FQW6_METHJ</name>
<dbReference type="InterPro" id="IPR008040">
    <property type="entry name" value="Hydant_A_N"/>
</dbReference>
<dbReference type="PANTHER" id="PTHR11365">
    <property type="entry name" value="5-OXOPROLINASE RELATED"/>
    <property type="match status" value="1"/>
</dbReference>
<feature type="domain" description="Hydantoinase A/oxoprolinase" evidence="1">
    <location>
        <begin position="161"/>
        <end position="306"/>
    </location>
</feature>
<dbReference type="EMBL" id="CP000254">
    <property type="protein sequence ID" value="ABD40680.1"/>
    <property type="molecule type" value="Genomic_DNA"/>
</dbReference>
<sequence>MFTGIDIGGTNTDIAVIDSQINTYKVPNTDGLDNALQKISSYGRLAISTSQPLNEIITGHTADIRTITIPGPGLVYPGAVKGSVSHRGDIVEPIDPEEIKKIMKGQHARAIAIAGKFSVRNDALEKQVYDIVSQFYSDEQIALSYPIGALNFPARIHTTKLNARIKGKVASLIRQIQRVNPDFFFVTSTGGLTSPARALDNPMLLFHSSPATVANGAYYLTKNENCLVIDIGGTTTELVPLKDGKPILETVVLEGAKTMIKAVSAMSIPFGGDSCIRSDLCPFRAGSSRSFGGGEPTLTDALNVMGARIGDAERSEVLDHTTAQNVVHRYLDMVASAVKEYHPEVLIGTGYLAHYLLSDIAERAQTVGIVPEHAASANAVGAAVSKVSLEVHIHVDSERKRLTLNGISYPYKDTRDEEDLLSYATELVREIARKEGAPEEDIEDIEVLYFSSYDVVRGWRVTAKITNMVLAIAPGISVEAL</sequence>
<proteinExistence type="predicted"/>
<dbReference type="Pfam" id="PF01968">
    <property type="entry name" value="Hydantoinase_A"/>
    <property type="match status" value="1"/>
</dbReference>
<accession>Q2FQW6</accession>
<feature type="domain" description="Hydantoinase/oxoprolinase N-terminal" evidence="2">
    <location>
        <begin position="80"/>
        <end position="133"/>
    </location>
</feature>
<evidence type="ECO:0000313" key="4">
    <source>
        <dbReference type="Proteomes" id="UP000001941"/>
    </source>
</evidence>
<dbReference type="GO" id="GO:0017168">
    <property type="term" value="F:5-oxoprolinase (ATP-hydrolyzing) activity"/>
    <property type="evidence" value="ECO:0007669"/>
    <property type="project" value="TreeGrafter"/>
</dbReference>
<evidence type="ECO:0000259" key="2">
    <source>
        <dbReference type="Pfam" id="PF05378"/>
    </source>
</evidence>
<protein>
    <submittedName>
        <fullName evidence="3">Hydantoinase/oxoprolinase</fullName>
    </submittedName>
</protein>
<dbReference type="FunCoup" id="Q2FQW6">
    <property type="interactions" value="112"/>
</dbReference>
<dbReference type="KEGG" id="mhu:Mhun_0930"/>
<dbReference type="OrthoDB" id="8261at2157"/>
<organism evidence="3 4">
    <name type="scientific">Methanospirillum hungatei JF-1 (strain ATCC 27890 / DSM 864 / NBRC 100397 / JF-1)</name>
    <dbReference type="NCBI Taxonomy" id="323259"/>
    <lineage>
        <taxon>Archaea</taxon>
        <taxon>Methanobacteriati</taxon>
        <taxon>Methanobacteriota</taxon>
        <taxon>Stenosarchaea group</taxon>
        <taxon>Methanomicrobia</taxon>
        <taxon>Methanomicrobiales</taxon>
        <taxon>Methanospirillaceae</taxon>
        <taxon>Methanospirillum</taxon>
    </lineage>
</organism>
<dbReference type="EnsemblBacteria" id="ABD40680">
    <property type="protein sequence ID" value="ABD40680"/>
    <property type="gene ID" value="Mhun_0930"/>
</dbReference>
<dbReference type="GeneID" id="3924617"/>
<dbReference type="eggNOG" id="arCOG01511">
    <property type="taxonomic scope" value="Archaea"/>
</dbReference>
<gene>
    <name evidence="3" type="ordered locus">Mhun_0930</name>
</gene>
<evidence type="ECO:0000259" key="1">
    <source>
        <dbReference type="Pfam" id="PF01968"/>
    </source>
</evidence>
<dbReference type="PANTHER" id="PTHR11365:SF23">
    <property type="entry name" value="HYPOTHETICAL 5-OXOPROLINASE (EUROFUNG)-RELATED"/>
    <property type="match status" value="1"/>
</dbReference>
<dbReference type="InterPro" id="IPR045079">
    <property type="entry name" value="Oxoprolinase-like"/>
</dbReference>
<dbReference type="RefSeq" id="WP_011447959.1">
    <property type="nucleotide sequence ID" value="NC_007796.1"/>
</dbReference>
<dbReference type="HOGENOM" id="CLU_014140_2_0_2"/>
<dbReference type="InParanoid" id="Q2FQW6"/>
<dbReference type="STRING" id="323259.Mhun_0930"/>
<dbReference type="Pfam" id="PF05378">
    <property type="entry name" value="Hydant_A_N"/>
    <property type="match status" value="1"/>
</dbReference>
<dbReference type="AlphaFoldDB" id="Q2FQW6"/>
<dbReference type="GO" id="GO:0005829">
    <property type="term" value="C:cytosol"/>
    <property type="evidence" value="ECO:0007669"/>
    <property type="project" value="TreeGrafter"/>
</dbReference>
<dbReference type="SUPFAM" id="SSF53067">
    <property type="entry name" value="Actin-like ATPase domain"/>
    <property type="match status" value="1"/>
</dbReference>
<dbReference type="GO" id="GO:0006749">
    <property type="term" value="P:glutathione metabolic process"/>
    <property type="evidence" value="ECO:0007669"/>
    <property type="project" value="TreeGrafter"/>
</dbReference>
<dbReference type="InterPro" id="IPR002821">
    <property type="entry name" value="Hydantoinase_A"/>
</dbReference>
<dbReference type="InterPro" id="IPR043129">
    <property type="entry name" value="ATPase_NBD"/>
</dbReference>